<dbReference type="GO" id="GO:0009279">
    <property type="term" value="C:cell outer membrane"/>
    <property type="evidence" value="ECO:0007669"/>
    <property type="project" value="UniProtKB-SubCell"/>
</dbReference>
<feature type="domain" description="Outer membrane protein beta-barrel" evidence="4">
    <location>
        <begin position="47"/>
        <end position="217"/>
    </location>
</feature>
<proteinExistence type="predicted"/>
<dbReference type="Gene3D" id="2.40.160.20">
    <property type="match status" value="1"/>
</dbReference>
<dbReference type="InterPro" id="IPR027385">
    <property type="entry name" value="Beta-barrel_OMP"/>
</dbReference>
<evidence type="ECO:0000259" key="4">
    <source>
        <dbReference type="Pfam" id="PF13505"/>
    </source>
</evidence>
<feature type="chain" id="PRO_5027060673" evidence="3">
    <location>
        <begin position="36"/>
        <end position="250"/>
    </location>
</feature>
<feature type="signal peptide" evidence="3">
    <location>
        <begin position="1"/>
        <end position="35"/>
    </location>
</feature>
<organism evidence="5 6">
    <name type="scientific">Paraburkholderia caffeinitolerans</name>
    <dbReference type="NCBI Taxonomy" id="1723730"/>
    <lineage>
        <taxon>Bacteria</taxon>
        <taxon>Pseudomonadati</taxon>
        <taxon>Pseudomonadota</taxon>
        <taxon>Betaproteobacteria</taxon>
        <taxon>Burkholderiales</taxon>
        <taxon>Burkholderiaceae</taxon>
        <taxon>Paraburkholderia</taxon>
    </lineage>
</organism>
<dbReference type="Proteomes" id="UP000494119">
    <property type="component" value="Unassembled WGS sequence"/>
</dbReference>
<protein>
    <submittedName>
        <fullName evidence="5">Outer membrane protein A</fullName>
    </submittedName>
</protein>
<gene>
    <name evidence="5" type="primary">ompA_3</name>
    <name evidence="5" type="ORF">LMG28688_06238</name>
</gene>
<keyword evidence="6" id="KW-1185">Reference proteome</keyword>
<evidence type="ECO:0000313" key="5">
    <source>
        <dbReference type="EMBL" id="CAB3805720.1"/>
    </source>
</evidence>
<name>A0A6J5GVJ5_9BURK</name>
<dbReference type="Pfam" id="PF13505">
    <property type="entry name" value="OMP_b-brl"/>
    <property type="match status" value="1"/>
</dbReference>
<evidence type="ECO:0000256" key="1">
    <source>
        <dbReference type="ARBA" id="ARBA00004442"/>
    </source>
</evidence>
<dbReference type="InterPro" id="IPR011250">
    <property type="entry name" value="OMP/PagP_B-barrel"/>
</dbReference>
<reference evidence="5 6" key="1">
    <citation type="submission" date="2020-04" db="EMBL/GenBank/DDBJ databases">
        <authorList>
            <person name="De Canck E."/>
        </authorList>
    </citation>
    <scope>NUCLEOTIDE SEQUENCE [LARGE SCALE GENOMIC DNA]</scope>
    <source>
        <strain evidence="5 6">LMG 28688</strain>
    </source>
</reference>
<accession>A0A6J5GVJ5</accession>
<dbReference type="EMBL" id="CADIKL010000047">
    <property type="protein sequence ID" value="CAB3805720.1"/>
    <property type="molecule type" value="Genomic_DNA"/>
</dbReference>
<keyword evidence="2 3" id="KW-0732">Signal</keyword>
<comment type="subcellular location">
    <subcellularLocation>
        <location evidence="1">Cell outer membrane</location>
    </subcellularLocation>
</comment>
<evidence type="ECO:0000256" key="3">
    <source>
        <dbReference type="SAM" id="SignalP"/>
    </source>
</evidence>
<evidence type="ECO:0000256" key="2">
    <source>
        <dbReference type="ARBA" id="ARBA00022729"/>
    </source>
</evidence>
<sequence>MTVLVTVIDKEAIYMFKVFALPSSVALLISGAAFADTNEAPKQDASMSDAGYYATARVVGAFDNAVNMELTSPRVTNRVGGPDVQSSVTGAVALGYQFGNGWRAEGEYTFKRSGNFVSYWAPFNANANEFHVSSQRLMLNGYRDFDLGHGFSVFGSLGLGVAIVSADGWQTNPSRQFASRTQTNLAWAGGAGVSYAINKRFAVDVGYRYVDMGNIESGYNTFANRVLARDEQLKAKLSSSEVFIGLRGRF</sequence>
<evidence type="ECO:0000313" key="6">
    <source>
        <dbReference type="Proteomes" id="UP000494119"/>
    </source>
</evidence>
<dbReference type="AlphaFoldDB" id="A0A6J5GVJ5"/>
<dbReference type="SUPFAM" id="SSF56925">
    <property type="entry name" value="OMPA-like"/>
    <property type="match status" value="1"/>
</dbReference>